<keyword evidence="7" id="KW-0238">DNA-binding</keyword>
<keyword evidence="4" id="KW-0548">Nucleotidyltransferase</keyword>
<evidence type="ECO:0000259" key="10">
    <source>
        <dbReference type="Pfam" id="PF04963"/>
    </source>
</evidence>
<dbReference type="GO" id="GO:0006352">
    <property type="term" value="P:DNA-templated transcription initiation"/>
    <property type="evidence" value="ECO:0007669"/>
    <property type="project" value="InterPro"/>
</dbReference>
<evidence type="ECO:0000259" key="9">
    <source>
        <dbReference type="Pfam" id="PF04552"/>
    </source>
</evidence>
<dbReference type="Gene3D" id="1.10.10.1330">
    <property type="entry name" value="RNA polymerase sigma-54 factor, core-binding domain"/>
    <property type="match status" value="1"/>
</dbReference>
<dbReference type="Pfam" id="PF04552">
    <property type="entry name" value="Sigma54_DBD"/>
    <property type="match status" value="1"/>
</dbReference>
<name>A0A0F7WZW0_CHLPN</name>
<feature type="domain" description="RNA polymerase sigma factor 54 core-binding" evidence="10">
    <location>
        <begin position="76"/>
        <end position="255"/>
    </location>
</feature>
<dbReference type="PRINTS" id="PR00045">
    <property type="entry name" value="SIGMA54FCT"/>
</dbReference>
<dbReference type="GO" id="GO:0016987">
    <property type="term" value="F:sigma factor activity"/>
    <property type="evidence" value="ECO:0007669"/>
    <property type="project" value="UniProtKB-KW"/>
</dbReference>
<organism evidence="11">
    <name type="scientific">Chlamydia pneumoniae</name>
    <name type="common">Chlamydophila pneumoniae</name>
    <dbReference type="NCBI Taxonomy" id="83558"/>
    <lineage>
        <taxon>Bacteria</taxon>
        <taxon>Pseudomonadati</taxon>
        <taxon>Chlamydiota</taxon>
        <taxon>Chlamydiia</taxon>
        <taxon>Chlamydiales</taxon>
        <taxon>Chlamydiaceae</taxon>
        <taxon>Chlamydia/Chlamydophila group</taxon>
        <taxon>Chlamydia</taxon>
    </lineage>
</organism>
<dbReference type="NCBIfam" id="TIGR02395">
    <property type="entry name" value="rpoN_sigma"/>
    <property type="match status" value="1"/>
</dbReference>
<reference evidence="11" key="1">
    <citation type="submission" date="2015-05" db="EMBL/GenBank/DDBJ databases">
        <authorList>
            <person name="Rattei Thomas"/>
        </authorList>
    </citation>
    <scope>NUCLEOTIDE SEQUENCE</scope>
    <source>
        <strain evidence="11">DC9</strain>
    </source>
</reference>
<dbReference type="GO" id="GO:0001216">
    <property type="term" value="F:DNA-binding transcription activator activity"/>
    <property type="evidence" value="ECO:0007669"/>
    <property type="project" value="InterPro"/>
</dbReference>
<evidence type="ECO:0000256" key="7">
    <source>
        <dbReference type="ARBA" id="ARBA00023125"/>
    </source>
</evidence>
<dbReference type="PIRSF" id="PIRSF000774">
    <property type="entry name" value="RpoN"/>
    <property type="match status" value="1"/>
</dbReference>
<keyword evidence="5" id="KW-0805">Transcription regulation</keyword>
<dbReference type="PROSITE" id="PS50044">
    <property type="entry name" value="SIGMA54_3"/>
    <property type="match status" value="1"/>
</dbReference>
<dbReference type="InterPro" id="IPR038709">
    <property type="entry name" value="RpoN_core-bd_sf"/>
</dbReference>
<evidence type="ECO:0000256" key="8">
    <source>
        <dbReference type="ARBA" id="ARBA00023163"/>
    </source>
</evidence>
<gene>
    <name evidence="11" type="ORF">BN1224_DC9_BZ_00170</name>
</gene>
<protein>
    <submittedName>
        <fullName evidence="11">RNA polymerase sigma-54 factor</fullName>
    </submittedName>
</protein>
<dbReference type="GO" id="GO:0000428">
    <property type="term" value="C:DNA-directed RNA polymerase complex"/>
    <property type="evidence" value="ECO:0007669"/>
    <property type="project" value="UniProtKB-KW"/>
</dbReference>
<dbReference type="InterPro" id="IPR000394">
    <property type="entry name" value="RNA_pol_sigma_54"/>
</dbReference>
<dbReference type="Pfam" id="PF00309">
    <property type="entry name" value="Sigma54_AID"/>
    <property type="match status" value="1"/>
</dbReference>
<dbReference type="InterPro" id="IPR007634">
    <property type="entry name" value="RNA_pol_sigma_54_DNA-bd"/>
</dbReference>
<feature type="domain" description="RNA polymerase sigma factor 54 DNA-binding" evidence="9">
    <location>
        <begin position="271"/>
        <end position="423"/>
    </location>
</feature>
<evidence type="ECO:0000313" key="11">
    <source>
        <dbReference type="EMBL" id="CRI42893.1"/>
    </source>
</evidence>
<accession>A0A0F7WZW0</accession>
<evidence type="ECO:0000256" key="3">
    <source>
        <dbReference type="ARBA" id="ARBA00022679"/>
    </source>
</evidence>
<sequence length="426" mass="48991">MFQQKQKLSLKYLPSLRMQQGLQMLQSPLTELSSYVVQEIIDNPFFDLSSLEEEEWSPCYRPTNSTFSYLNQTPGPQESLYTRLLPQIEEAFSTAEERFIAHQIAGNLSDEGLFLRNPEDFAQELELPLEKIHKVWDTIQNLSPEGIASPSLQSYWMKLLRNSSHQQAYSIVRDCYPLMTNCEFAPIMKKFRLSLSELRNILKKALGSIPWCPAAACTVKPMVSTPLPDIYLFYSSGSWKIEVSTRGLPSIKLNKETFHFYEHLPKEEQKNLSQQILSAKWLIKNLRKREQTLLQVMETLLPKQEDFLLGKIPAPYPLGIKDLAEDLSFHESTIFRAIENKAVAAPIGIFPLKHLFPRGIHQDSSHSKENVLQWIRQWIATEQTPLSDSVISDRITAKGIPCARRTVAKYRAQLKILPANKRKIQM</sequence>
<dbReference type="PANTHER" id="PTHR32248">
    <property type="entry name" value="RNA POLYMERASE SIGMA-54 FACTOR"/>
    <property type="match status" value="1"/>
</dbReference>
<dbReference type="InterPro" id="IPR007046">
    <property type="entry name" value="RNA_pol_sigma_54_core-bd"/>
</dbReference>
<evidence type="ECO:0000256" key="5">
    <source>
        <dbReference type="ARBA" id="ARBA00023015"/>
    </source>
</evidence>
<proteinExistence type="inferred from homology"/>
<keyword evidence="3" id="KW-0808">Transferase</keyword>
<keyword evidence="8" id="KW-0804">Transcription</keyword>
<keyword evidence="2" id="KW-0240">DNA-directed RNA polymerase</keyword>
<dbReference type="GO" id="GO:0016779">
    <property type="term" value="F:nucleotidyltransferase activity"/>
    <property type="evidence" value="ECO:0007669"/>
    <property type="project" value="UniProtKB-KW"/>
</dbReference>
<evidence type="ECO:0000256" key="1">
    <source>
        <dbReference type="ARBA" id="ARBA00008798"/>
    </source>
</evidence>
<evidence type="ECO:0000256" key="6">
    <source>
        <dbReference type="ARBA" id="ARBA00023082"/>
    </source>
</evidence>
<dbReference type="EMBL" id="LN847056">
    <property type="protein sequence ID" value="CRI42893.1"/>
    <property type="molecule type" value="Genomic_DNA"/>
</dbReference>
<dbReference type="AlphaFoldDB" id="A0A0F7WZW0"/>
<evidence type="ECO:0000256" key="4">
    <source>
        <dbReference type="ARBA" id="ARBA00022695"/>
    </source>
</evidence>
<dbReference type="Pfam" id="PF04963">
    <property type="entry name" value="Sigma54_CBD"/>
    <property type="match status" value="1"/>
</dbReference>
<dbReference type="GO" id="GO:0003677">
    <property type="term" value="F:DNA binding"/>
    <property type="evidence" value="ECO:0007669"/>
    <property type="project" value="UniProtKB-KW"/>
</dbReference>
<dbReference type="PROSITE" id="PS00718">
    <property type="entry name" value="SIGMA54_2"/>
    <property type="match status" value="1"/>
</dbReference>
<keyword evidence="6" id="KW-0731">Sigma factor</keyword>
<evidence type="ECO:0000256" key="2">
    <source>
        <dbReference type="ARBA" id="ARBA00022478"/>
    </source>
</evidence>
<dbReference type="PANTHER" id="PTHR32248:SF4">
    <property type="entry name" value="RNA POLYMERASE SIGMA-54 FACTOR"/>
    <property type="match status" value="1"/>
</dbReference>
<dbReference type="Gene3D" id="1.10.10.60">
    <property type="entry name" value="Homeodomain-like"/>
    <property type="match status" value="1"/>
</dbReference>
<comment type="similarity">
    <text evidence="1">Belongs to the sigma-54 factor family.</text>
</comment>